<accession>A0A6J4RDH5</accession>
<dbReference type="EMBL" id="CADCVP010000011">
    <property type="protein sequence ID" value="CAA9471011.1"/>
    <property type="molecule type" value="Genomic_DNA"/>
</dbReference>
<reference evidence="1" key="1">
    <citation type="submission" date="2020-02" db="EMBL/GenBank/DDBJ databases">
        <authorList>
            <person name="Meier V. D."/>
        </authorList>
    </citation>
    <scope>NUCLEOTIDE SEQUENCE</scope>
    <source>
        <strain evidence="1">AVDCRST_MAG69</strain>
    </source>
</reference>
<gene>
    <name evidence="1" type="ORF">AVDCRST_MAG69-81</name>
</gene>
<feature type="non-terminal residue" evidence="1">
    <location>
        <position position="1"/>
    </location>
</feature>
<organism evidence="1">
    <name type="scientific">uncultured Solirubrobacteraceae bacterium</name>
    <dbReference type="NCBI Taxonomy" id="1162706"/>
    <lineage>
        <taxon>Bacteria</taxon>
        <taxon>Bacillati</taxon>
        <taxon>Actinomycetota</taxon>
        <taxon>Thermoleophilia</taxon>
        <taxon>Solirubrobacterales</taxon>
        <taxon>Solirubrobacteraceae</taxon>
        <taxon>environmental samples</taxon>
    </lineage>
</organism>
<feature type="non-terminal residue" evidence="1">
    <location>
        <position position="38"/>
    </location>
</feature>
<dbReference type="AlphaFoldDB" id="A0A6J4RDH5"/>
<proteinExistence type="predicted"/>
<protein>
    <submittedName>
        <fullName evidence="1">Uncharacterized protein</fullName>
    </submittedName>
</protein>
<sequence length="38" mass="3928">CPLKSPCRATSSGRASCCSCASHPRTATTWWSACAPSV</sequence>
<evidence type="ECO:0000313" key="1">
    <source>
        <dbReference type="EMBL" id="CAA9471011.1"/>
    </source>
</evidence>
<name>A0A6J4RDH5_9ACTN</name>